<keyword evidence="1" id="KW-0808">Transferase</keyword>
<proteinExistence type="predicted"/>
<dbReference type="Gene3D" id="3.40.50.2000">
    <property type="entry name" value="Glycogen Phosphorylase B"/>
    <property type="match status" value="1"/>
</dbReference>
<name>A0A516GQ91_9FLAO</name>
<sequence length="429" mass="48718">MKHLLFLTTNNLATNPRLVKEVQLALQLKHRVTIIMFKLNNWSDAKSIQLKNQLYGINNNDEDYLTIEEIEAIPLNKLKWIYWGVLEKLAKKVSGLITTNFKLNALANNRRSLQIYNAAKKNKDIPALICAHNMGALYPAQKLSKLWNVPFIFDVEDYHPGEIVSTGGDVAKNRTEFLMKSFLPKAKSITFASPLIGEYTLNLIGGHTSHTIVLNGFNDNEFKLLPQTEIDSNKKETALKLVWFSQKISFGRGLEQLFKALEVISKSSADIEIHLTLIGELDANFKTEELSKICKKLEDTNLSITIKEPLGQQELHAQLNQFDIGLALEFNSRDLNRQICLTNKIITYAQAGLFILATNTQAQEQFISAYPELGVLSGQSEIEISKTIIQLYQNKDQIKANKTVRFQKGKTLSWDAEQIKIQELWNQIL</sequence>
<evidence type="ECO:0000313" key="1">
    <source>
        <dbReference type="EMBL" id="QDO93694.1"/>
    </source>
</evidence>
<keyword evidence="2" id="KW-1185">Reference proteome</keyword>
<dbReference type="GO" id="GO:0016740">
    <property type="term" value="F:transferase activity"/>
    <property type="evidence" value="ECO:0007669"/>
    <property type="project" value="UniProtKB-KW"/>
</dbReference>
<organism evidence="1 2">
    <name type="scientific">Formosa sediminum</name>
    <dbReference type="NCBI Taxonomy" id="2594004"/>
    <lineage>
        <taxon>Bacteria</taxon>
        <taxon>Pseudomonadati</taxon>
        <taxon>Bacteroidota</taxon>
        <taxon>Flavobacteriia</taxon>
        <taxon>Flavobacteriales</taxon>
        <taxon>Flavobacteriaceae</taxon>
        <taxon>Formosa</taxon>
    </lineage>
</organism>
<dbReference type="AlphaFoldDB" id="A0A516GQ91"/>
<dbReference type="RefSeq" id="WP_143380596.1">
    <property type="nucleotide sequence ID" value="NZ_CP041637.1"/>
</dbReference>
<evidence type="ECO:0000313" key="2">
    <source>
        <dbReference type="Proteomes" id="UP000319209"/>
    </source>
</evidence>
<dbReference type="SUPFAM" id="SSF53756">
    <property type="entry name" value="UDP-Glycosyltransferase/glycogen phosphorylase"/>
    <property type="match status" value="1"/>
</dbReference>
<accession>A0A516GQ91</accession>
<dbReference type="KEGG" id="fop:FNB79_06790"/>
<dbReference type="Proteomes" id="UP000319209">
    <property type="component" value="Chromosome"/>
</dbReference>
<reference evidence="1 2" key="1">
    <citation type="submission" date="2019-07" db="EMBL/GenBank/DDBJ databases">
        <title>Genome sequencing for Formosa sp. PS13.</title>
        <authorList>
            <person name="Park S.-J."/>
        </authorList>
    </citation>
    <scope>NUCLEOTIDE SEQUENCE [LARGE SCALE GENOMIC DNA]</scope>
    <source>
        <strain evidence="1 2">PS13</strain>
    </source>
</reference>
<gene>
    <name evidence="1" type="ORF">FNB79_06790</name>
</gene>
<dbReference type="OrthoDB" id="1406894at2"/>
<protein>
    <submittedName>
        <fullName evidence="1">Glycosyltransferase family 4 protein</fullName>
    </submittedName>
</protein>
<dbReference type="EMBL" id="CP041637">
    <property type="protein sequence ID" value="QDO93694.1"/>
    <property type="molecule type" value="Genomic_DNA"/>
</dbReference>